<dbReference type="VEuPathDB" id="VectorBase:SSCA010065"/>
<evidence type="ECO:0000256" key="2">
    <source>
        <dbReference type="SAM" id="Phobius"/>
    </source>
</evidence>
<organism evidence="3 4">
    <name type="scientific">Sarcoptes scabiei</name>
    <name type="common">Itch mite</name>
    <name type="synonym">Acarus scabiei</name>
    <dbReference type="NCBI Taxonomy" id="52283"/>
    <lineage>
        <taxon>Eukaryota</taxon>
        <taxon>Metazoa</taxon>
        <taxon>Ecdysozoa</taxon>
        <taxon>Arthropoda</taxon>
        <taxon>Chelicerata</taxon>
        <taxon>Arachnida</taxon>
        <taxon>Acari</taxon>
        <taxon>Acariformes</taxon>
        <taxon>Sarcoptiformes</taxon>
        <taxon>Astigmata</taxon>
        <taxon>Psoroptidia</taxon>
        <taxon>Sarcoptoidea</taxon>
        <taxon>Sarcoptidae</taxon>
        <taxon>Sarcoptinae</taxon>
        <taxon>Sarcoptes</taxon>
    </lineage>
</organism>
<proteinExistence type="predicted"/>
<protein>
    <submittedName>
        <fullName evidence="3">Uncharacterized protein</fullName>
    </submittedName>
</protein>
<feature type="transmembrane region" description="Helical" evidence="2">
    <location>
        <begin position="52"/>
        <end position="74"/>
    </location>
</feature>
<comment type="caution">
    <text evidence="3">The sequence shown here is derived from an EMBL/GenBank/DDBJ whole genome shotgun (WGS) entry which is preliminary data.</text>
</comment>
<evidence type="ECO:0000313" key="4">
    <source>
        <dbReference type="Proteomes" id="UP000616769"/>
    </source>
</evidence>
<dbReference type="EMBL" id="JXLN01018443">
    <property type="protein sequence ID" value="KPM11976.1"/>
    <property type="molecule type" value="Genomic_DNA"/>
</dbReference>
<evidence type="ECO:0000313" key="3">
    <source>
        <dbReference type="EMBL" id="KPM11976.1"/>
    </source>
</evidence>
<evidence type="ECO:0000256" key="1">
    <source>
        <dbReference type="SAM" id="MobiDB-lite"/>
    </source>
</evidence>
<sequence length="304" mass="34725">MGKSQSNVTIRFRTLLNASESYRFKPIYASADEQKLNGLIGNKIIGEDFLELTIVFGLIILLITSFLISIFIYWRKKQQNQHRQRKQTNNETSRVKKKADKQEVSERKRSIGNFIEIKSKQQLEKNQAQQLDEEEDNGRSDKIDLTAVRNNSTTNDQSTRLMMITNNINNNNNNGQCSMNKIDVENVALKNGILNDQPNITDFKCLSFIANSKTSQPISCEKNDTNFIGQLLSGDPSATFLFQESSSSSSCFNESSNDLSTAKLFNAVEKMNNEQFNTLDRYDRDERDLGCNKCKCFFIKKSKI</sequence>
<keyword evidence="2" id="KW-0472">Membrane</keyword>
<gene>
    <name evidence="3" type="ORF">QR98_0105560</name>
</gene>
<accession>A0A132ALX4</accession>
<reference evidence="3 4" key="1">
    <citation type="journal article" date="2015" name="Parasit. Vectors">
        <title>Draft genome of the scabies mite.</title>
        <authorList>
            <person name="Rider S.D.Jr."/>
            <person name="Morgan M.S."/>
            <person name="Arlian L.G."/>
        </authorList>
    </citation>
    <scope>NUCLEOTIDE SEQUENCE [LARGE SCALE GENOMIC DNA]</scope>
    <source>
        <strain evidence="3">Arlian Lab</strain>
    </source>
</reference>
<name>A0A132ALX4_SARSC</name>
<dbReference type="AlphaFoldDB" id="A0A132ALX4"/>
<feature type="region of interest" description="Disordered" evidence="1">
    <location>
        <begin position="81"/>
        <end position="107"/>
    </location>
</feature>
<keyword evidence="2" id="KW-0812">Transmembrane</keyword>
<keyword evidence="2" id="KW-1133">Transmembrane helix</keyword>
<dbReference type="Proteomes" id="UP000616769">
    <property type="component" value="Unassembled WGS sequence"/>
</dbReference>